<dbReference type="AlphaFoldDB" id="A0AAW1Y8U4"/>
<dbReference type="GO" id="GO:0004523">
    <property type="term" value="F:RNA-DNA hybrid ribonuclease activity"/>
    <property type="evidence" value="ECO:0007669"/>
    <property type="project" value="InterPro"/>
</dbReference>
<dbReference type="Proteomes" id="UP001457282">
    <property type="component" value="Unassembled WGS sequence"/>
</dbReference>
<dbReference type="Gene3D" id="3.30.420.10">
    <property type="entry name" value="Ribonuclease H-like superfamily/Ribonuclease H"/>
    <property type="match status" value="1"/>
</dbReference>
<dbReference type="InterPro" id="IPR002156">
    <property type="entry name" value="RNaseH_domain"/>
</dbReference>
<dbReference type="EMBL" id="JBEDUW010000002">
    <property type="protein sequence ID" value="KAK9944162.1"/>
    <property type="molecule type" value="Genomic_DNA"/>
</dbReference>
<sequence>MIASCIPNVAKACRLIDGHVNASSRIASGQMYNNTQDLCVLKRFGVACRPRRAPRILEVNWHPPVIGWFKVNIDDAWKRGEDHSSYGGVFRNFQGEVVGAFSSSLDIPSSIAAEVMAVIKAIELAWVHDWKHIWLEVDSSLVLNFLISPHMVSWQLQISLIICVLDKLGLPNFRFR</sequence>
<name>A0AAW1Y8U4_RUBAR</name>
<dbReference type="CDD" id="cd06222">
    <property type="entry name" value="RNase_H_like"/>
    <property type="match status" value="1"/>
</dbReference>
<dbReference type="PANTHER" id="PTHR47723:SF23">
    <property type="entry name" value="REVERSE TRANSCRIPTASE-LIKE PROTEIN"/>
    <property type="match status" value="1"/>
</dbReference>
<protein>
    <recommendedName>
        <fullName evidence="1">RNase H type-1 domain-containing protein</fullName>
    </recommendedName>
</protein>
<dbReference type="PANTHER" id="PTHR47723">
    <property type="entry name" value="OS05G0353850 PROTEIN"/>
    <property type="match status" value="1"/>
</dbReference>
<keyword evidence="3" id="KW-1185">Reference proteome</keyword>
<dbReference type="Pfam" id="PF13456">
    <property type="entry name" value="RVT_3"/>
    <property type="match status" value="1"/>
</dbReference>
<dbReference type="InterPro" id="IPR012337">
    <property type="entry name" value="RNaseH-like_sf"/>
</dbReference>
<accession>A0AAW1Y8U4</accession>
<proteinExistence type="predicted"/>
<dbReference type="GO" id="GO:0003676">
    <property type="term" value="F:nucleic acid binding"/>
    <property type="evidence" value="ECO:0007669"/>
    <property type="project" value="InterPro"/>
</dbReference>
<dbReference type="InterPro" id="IPR036397">
    <property type="entry name" value="RNaseH_sf"/>
</dbReference>
<organism evidence="2 3">
    <name type="scientific">Rubus argutus</name>
    <name type="common">Southern blackberry</name>
    <dbReference type="NCBI Taxonomy" id="59490"/>
    <lineage>
        <taxon>Eukaryota</taxon>
        <taxon>Viridiplantae</taxon>
        <taxon>Streptophyta</taxon>
        <taxon>Embryophyta</taxon>
        <taxon>Tracheophyta</taxon>
        <taxon>Spermatophyta</taxon>
        <taxon>Magnoliopsida</taxon>
        <taxon>eudicotyledons</taxon>
        <taxon>Gunneridae</taxon>
        <taxon>Pentapetalae</taxon>
        <taxon>rosids</taxon>
        <taxon>fabids</taxon>
        <taxon>Rosales</taxon>
        <taxon>Rosaceae</taxon>
        <taxon>Rosoideae</taxon>
        <taxon>Rosoideae incertae sedis</taxon>
        <taxon>Rubus</taxon>
    </lineage>
</organism>
<evidence type="ECO:0000313" key="3">
    <source>
        <dbReference type="Proteomes" id="UP001457282"/>
    </source>
</evidence>
<evidence type="ECO:0000313" key="2">
    <source>
        <dbReference type="EMBL" id="KAK9944162.1"/>
    </source>
</evidence>
<comment type="caution">
    <text evidence="2">The sequence shown here is derived from an EMBL/GenBank/DDBJ whole genome shotgun (WGS) entry which is preliminary data.</text>
</comment>
<evidence type="ECO:0000259" key="1">
    <source>
        <dbReference type="Pfam" id="PF13456"/>
    </source>
</evidence>
<feature type="domain" description="RNase H type-1" evidence="1">
    <location>
        <begin position="72"/>
        <end position="150"/>
    </location>
</feature>
<reference evidence="2 3" key="1">
    <citation type="journal article" date="2023" name="G3 (Bethesda)">
        <title>A chromosome-length genome assembly and annotation of blackberry (Rubus argutus, cv. 'Hillquist').</title>
        <authorList>
            <person name="Bruna T."/>
            <person name="Aryal R."/>
            <person name="Dudchenko O."/>
            <person name="Sargent D.J."/>
            <person name="Mead D."/>
            <person name="Buti M."/>
            <person name="Cavallini A."/>
            <person name="Hytonen T."/>
            <person name="Andres J."/>
            <person name="Pham M."/>
            <person name="Weisz D."/>
            <person name="Mascagni F."/>
            <person name="Usai G."/>
            <person name="Natali L."/>
            <person name="Bassil N."/>
            <person name="Fernandez G.E."/>
            <person name="Lomsadze A."/>
            <person name="Armour M."/>
            <person name="Olukolu B."/>
            <person name="Poorten T."/>
            <person name="Britton C."/>
            <person name="Davik J."/>
            <person name="Ashrafi H."/>
            <person name="Aiden E.L."/>
            <person name="Borodovsky M."/>
            <person name="Worthington M."/>
        </authorList>
    </citation>
    <scope>NUCLEOTIDE SEQUENCE [LARGE SCALE GENOMIC DNA]</scope>
    <source>
        <strain evidence="2">PI 553951</strain>
    </source>
</reference>
<dbReference type="InterPro" id="IPR044730">
    <property type="entry name" value="RNase_H-like_dom_plant"/>
</dbReference>
<dbReference type="SUPFAM" id="SSF53098">
    <property type="entry name" value="Ribonuclease H-like"/>
    <property type="match status" value="1"/>
</dbReference>
<dbReference type="InterPro" id="IPR053151">
    <property type="entry name" value="RNase_H-like"/>
</dbReference>
<gene>
    <name evidence="2" type="ORF">M0R45_009742</name>
</gene>